<proteinExistence type="predicted"/>
<dbReference type="InterPro" id="IPR050126">
    <property type="entry name" value="Ap4A_hydrolase"/>
</dbReference>
<dbReference type="GO" id="GO:0008803">
    <property type="term" value="F:bis(5'-nucleosyl)-tetraphosphatase (symmetrical) activity"/>
    <property type="evidence" value="ECO:0007669"/>
    <property type="project" value="TreeGrafter"/>
</dbReference>
<dbReference type="CDD" id="cd00144">
    <property type="entry name" value="MPP_PPP_family"/>
    <property type="match status" value="1"/>
</dbReference>
<comment type="caution">
    <text evidence="2">The sequence shown here is derived from an EMBL/GenBank/DDBJ whole genome shotgun (WGS) entry which is preliminary data.</text>
</comment>
<protein>
    <submittedName>
        <fullName evidence="2">Serine/threonine protein phosphatase</fullName>
    </submittedName>
</protein>
<dbReference type="InterPro" id="IPR029052">
    <property type="entry name" value="Metallo-depent_PP-like"/>
</dbReference>
<dbReference type="GO" id="GO:0005737">
    <property type="term" value="C:cytoplasm"/>
    <property type="evidence" value="ECO:0007669"/>
    <property type="project" value="TreeGrafter"/>
</dbReference>
<dbReference type="GO" id="GO:0016791">
    <property type="term" value="F:phosphatase activity"/>
    <property type="evidence" value="ECO:0007669"/>
    <property type="project" value="TreeGrafter"/>
</dbReference>
<feature type="domain" description="Calcineurin-like phosphoesterase" evidence="1">
    <location>
        <begin position="38"/>
        <end position="232"/>
    </location>
</feature>
<dbReference type="GO" id="GO:0110154">
    <property type="term" value="P:RNA decapping"/>
    <property type="evidence" value="ECO:0007669"/>
    <property type="project" value="TreeGrafter"/>
</dbReference>
<sequence length="266" mass="29785">MRKFLRRLLRGRRTVSDRDPPAPARRRINLGERPPNYSIYAIGDVHGCIDQLRDAESKIARDIAETGMPGLTILLGDYVNRGPHSAQVIEHLVKPSAFGLKRISLCGNHDDLFSKFIRNPDAHLDWLDMGGHRTLLSYGIDLHQIGVKRRGKNSDLKDMLARRIPADHQQFLADLPISMRIGQLFFVHAGIRPGVSLDAQKDRDLLWIREPFLSEGAGIASVFVIHGHTPNPTPSTGPQRIGIDTGVFYSGKLAVLKIDRGRTRFL</sequence>
<organism evidence="2 3">
    <name type="scientific">Aliirhizobium smilacinae</name>
    <dbReference type="NCBI Taxonomy" id="1395944"/>
    <lineage>
        <taxon>Bacteria</taxon>
        <taxon>Pseudomonadati</taxon>
        <taxon>Pseudomonadota</taxon>
        <taxon>Alphaproteobacteria</taxon>
        <taxon>Hyphomicrobiales</taxon>
        <taxon>Rhizobiaceae</taxon>
        <taxon>Aliirhizobium</taxon>
    </lineage>
</organism>
<gene>
    <name evidence="2" type="ORF">FHP24_03440</name>
</gene>
<dbReference type="Proteomes" id="UP000311605">
    <property type="component" value="Unassembled WGS sequence"/>
</dbReference>
<reference evidence="2 3" key="1">
    <citation type="submission" date="2019-06" db="EMBL/GenBank/DDBJ databases">
        <title>The draft genome of Rhizobium smilacinae PTYR-5.</title>
        <authorList>
            <person name="Liu L."/>
            <person name="Li L."/>
            <person name="Zhang X."/>
        </authorList>
    </citation>
    <scope>NUCLEOTIDE SEQUENCE [LARGE SCALE GENOMIC DNA]</scope>
    <source>
        <strain evidence="2 3">PTYR-5</strain>
    </source>
</reference>
<keyword evidence="3" id="KW-1185">Reference proteome</keyword>
<dbReference type="InterPro" id="IPR004843">
    <property type="entry name" value="Calcineurin-like_PHP"/>
</dbReference>
<name>A0A5C4XPI0_9HYPH</name>
<dbReference type="PANTHER" id="PTHR42850">
    <property type="entry name" value="METALLOPHOSPHOESTERASE"/>
    <property type="match status" value="1"/>
</dbReference>
<evidence type="ECO:0000313" key="3">
    <source>
        <dbReference type="Proteomes" id="UP000311605"/>
    </source>
</evidence>
<dbReference type="OrthoDB" id="9807890at2"/>
<evidence type="ECO:0000259" key="1">
    <source>
        <dbReference type="Pfam" id="PF00149"/>
    </source>
</evidence>
<dbReference type="SUPFAM" id="SSF56300">
    <property type="entry name" value="Metallo-dependent phosphatases"/>
    <property type="match status" value="1"/>
</dbReference>
<dbReference type="AlphaFoldDB" id="A0A5C4XPI0"/>
<dbReference type="EMBL" id="VDMN01000001">
    <property type="protein sequence ID" value="TNM65342.1"/>
    <property type="molecule type" value="Genomic_DNA"/>
</dbReference>
<dbReference type="PANTHER" id="PTHR42850:SF4">
    <property type="entry name" value="ZINC-DEPENDENT ENDOPOLYPHOSPHATASE"/>
    <property type="match status" value="1"/>
</dbReference>
<evidence type="ECO:0000313" key="2">
    <source>
        <dbReference type="EMBL" id="TNM65342.1"/>
    </source>
</evidence>
<dbReference type="Pfam" id="PF00149">
    <property type="entry name" value="Metallophos"/>
    <property type="match status" value="1"/>
</dbReference>
<dbReference type="Gene3D" id="3.60.21.10">
    <property type="match status" value="1"/>
</dbReference>
<accession>A0A5C4XPI0</accession>